<keyword evidence="3" id="KW-1185">Reference proteome</keyword>
<organism evidence="2 3">
    <name type="scientific">Tanacetum coccineum</name>
    <dbReference type="NCBI Taxonomy" id="301880"/>
    <lineage>
        <taxon>Eukaryota</taxon>
        <taxon>Viridiplantae</taxon>
        <taxon>Streptophyta</taxon>
        <taxon>Embryophyta</taxon>
        <taxon>Tracheophyta</taxon>
        <taxon>Spermatophyta</taxon>
        <taxon>Magnoliopsida</taxon>
        <taxon>eudicotyledons</taxon>
        <taxon>Gunneridae</taxon>
        <taxon>Pentapetalae</taxon>
        <taxon>asterids</taxon>
        <taxon>campanulids</taxon>
        <taxon>Asterales</taxon>
        <taxon>Asteraceae</taxon>
        <taxon>Asteroideae</taxon>
        <taxon>Anthemideae</taxon>
        <taxon>Anthemidinae</taxon>
        <taxon>Tanacetum</taxon>
    </lineage>
</organism>
<dbReference type="Proteomes" id="UP001151760">
    <property type="component" value="Unassembled WGS sequence"/>
</dbReference>
<comment type="caution">
    <text evidence="2">The sequence shown here is derived from an EMBL/GenBank/DDBJ whole genome shotgun (WGS) entry which is preliminary data.</text>
</comment>
<feature type="region of interest" description="Disordered" evidence="1">
    <location>
        <begin position="81"/>
        <end position="103"/>
    </location>
</feature>
<dbReference type="EMBL" id="BQNB010017136">
    <property type="protein sequence ID" value="GJT59744.1"/>
    <property type="molecule type" value="Genomic_DNA"/>
</dbReference>
<evidence type="ECO:0000313" key="3">
    <source>
        <dbReference type="Proteomes" id="UP001151760"/>
    </source>
</evidence>
<protein>
    <submittedName>
        <fullName evidence="2">Uncharacterized protein</fullName>
    </submittedName>
</protein>
<reference evidence="2" key="1">
    <citation type="journal article" date="2022" name="Int. J. Mol. Sci.">
        <title>Draft Genome of Tanacetum Coccineum: Genomic Comparison of Closely Related Tanacetum-Family Plants.</title>
        <authorList>
            <person name="Yamashiro T."/>
            <person name="Shiraishi A."/>
            <person name="Nakayama K."/>
            <person name="Satake H."/>
        </authorList>
    </citation>
    <scope>NUCLEOTIDE SEQUENCE</scope>
</reference>
<proteinExistence type="predicted"/>
<accession>A0ABQ5F979</accession>
<reference evidence="2" key="2">
    <citation type="submission" date="2022-01" db="EMBL/GenBank/DDBJ databases">
        <authorList>
            <person name="Yamashiro T."/>
            <person name="Shiraishi A."/>
            <person name="Satake H."/>
            <person name="Nakayama K."/>
        </authorList>
    </citation>
    <scope>NUCLEOTIDE SEQUENCE</scope>
</reference>
<name>A0ABQ5F979_9ASTR</name>
<evidence type="ECO:0000256" key="1">
    <source>
        <dbReference type="SAM" id="MobiDB-lite"/>
    </source>
</evidence>
<feature type="compositionally biased region" description="Polar residues" evidence="1">
    <location>
        <begin position="89"/>
        <end position="100"/>
    </location>
</feature>
<evidence type="ECO:0000313" key="2">
    <source>
        <dbReference type="EMBL" id="GJT59744.1"/>
    </source>
</evidence>
<sequence length="189" mass="21472">MWLLDYLSISALSKGRYKTTHPSLNVIKSLIQVPRQGQVTHTKNEKPVVIDKNEILTREIQPHMKPWVDIIRENVICLGDHGKKRSRDSNASSTSTTLNHPSLFHPLDDIVDVNDEESFHSNSSSPSQNVSFASNVVSRVLQNPPHESQHSNTYLSETINLQTQHRDDYRKGLRLIGKTLKDVMSGKRK</sequence>
<gene>
    <name evidence="2" type="ORF">Tco_1003277</name>
</gene>